<accession>A0A486XXF7</accession>
<dbReference type="AlphaFoldDB" id="A0A486XXF7"/>
<dbReference type="Gene3D" id="3.40.50.2000">
    <property type="entry name" value="Glycogen Phosphorylase B"/>
    <property type="match status" value="2"/>
</dbReference>
<dbReference type="PANTHER" id="PTHR45947:SF3">
    <property type="entry name" value="SULFOQUINOVOSYL TRANSFERASE SQD2"/>
    <property type="match status" value="1"/>
</dbReference>
<dbReference type="InterPro" id="IPR001296">
    <property type="entry name" value="Glyco_trans_1"/>
</dbReference>
<reference evidence="3" key="1">
    <citation type="submission" date="2019-04" db="EMBL/GenBank/DDBJ databases">
        <authorList>
            <person name="Brambilla D."/>
        </authorList>
    </citation>
    <scope>NUCLEOTIDE SEQUENCE</scope>
    <source>
        <strain evidence="3">BAL1</strain>
    </source>
</reference>
<gene>
    <name evidence="3" type="ORF">BAL341_3520</name>
</gene>
<evidence type="ECO:0000259" key="2">
    <source>
        <dbReference type="Pfam" id="PF13579"/>
    </source>
</evidence>
<evidence type="ECO:0008006" key="4">
    <source>
        <dbReference type="Google" id="ProtNLM"/>
    </source>
</evidence>
<dbReference type="InterPro" id="IPR050194">
    <property type="entry name" value="Glycosyltransferase_grp1"/>
</dbReference>
<feature type="domain" description="Glycosyl transferase family 1" evidence="1">
    <location>
        <begin position="197"/>
        <end position="356"/>
    </location>
</feature>
<dbReference type="SUPFAM" id="SSF53756">
    <property type="entry name" value="UDP-Glycosyltransferase/glycogen phosphorylase"/>
    <property type="match status" value="1"/>
</dbReference>
<dbReference type="Pfam" id="PF00534">
    <property type="entry name" value="Glycos_transf_1"/>
    <property type="match status" value="1"/>
</dbReference>
<dbReference type="PANTHER" id="PTHR45947">
    <property type="entry name" value="SULFOQUINOVOSYL TRANSFERASE SQD2"/>
    <property type="match status" value="1"/>
</dbReference>
<dbReference type="InterPro" id="IPR028098">
    <property type="entry name" value="Glyco_trans_4-like_N"/>
</dbReference>
<evidence type="ECO:0000313" key="3">
    <source>
        <dbReference type="EMBL" id="VHO06505.1"/>
    </source>
</evidence>
<dbReference type="EMBL" id="CAAJGR010000034">
    <property type="protein sequence ID" value="VHO06505.1"/>
    <property type="molecule type" value="Genomic_DNA"/>
</dbReference>
<dbReference type="Pfam" id="PF13579">
    <property type="entry name" value="Glyco_trans_4_4"/>
    <property type="match status" value="1"/>
</dbReference>
<protein>
    <recommendedName>
        <fullName evidence="4">Glycosyltransferase</fullName>
    </recommendedName>
</protein>
<name>A0A486XXF7_9GAMM</name>
<sequence>MPKIKVLHIGKYFPPFFGGIENFLADLMQTQRASGIEVAALVHQHQVSVISRLDIWRGCLVYRAACLGRLFFAPLSPWFVWDLWRFMRRTKPDILHLHLPNTSVFWALCLPSARRIPWVVHWHSDVLGDKSPWFLRVLYPLYRFFEQAVLKRAKCIICTSEPYATSSEALAAFRTKVTVVPLGLPDLAAPLVSKRGEGALKVLMIGRLTYYKGHDFLLNALATLPAGLVELIIVGSGELRQALQKKIHQLGLQHTTLAGQVSADQLVALLDQCDLLALPSIEKTEAFGLVLLEAARRARPALVTDVAGSGMSWVVQHSSTGWVVPSGSSAALAEVINMLAEEPESCRKAGLKARKRFESLFAIDSVAQQISKIYGSVLS</sequence>
<evidence type="ECO:0000259" key="1">
    <source>
        <dbReference type="Pfam" id="PF00534"/>
    </source>
</evidence>
<proteinExistence type="predicted"/>
<organism evidence="3">
    <name type="scientific">Rheinheimera sp. BAL341</name>
    <dbReference type="NCBI Taxonomy" id="1708203"/>
    <lineage>
        <taxon>Bacteria</taxon>
        <taxon>Pseudomonadati</taxon>
        <taxon>Pseudomonadota</taxon>
        <taxon>Gammaproteobacteria</taxon>
        <taxon>Chromatiales</taxon>
        <taxon>Chromatiaceae</taxon>
        <taxon>Rheinheimera</taxon>
    </lineage>
</organism>
<feature type="domain" description="Glycosyltransferase subfamily 4-like N-terminal" evidence="2">
    <location>
        <begin position="18"/>
        <end position="183"/>
    </location>
</feature>
<dbReference type="GO" id="GO:0016757">
    <property type="term" value="F:glycosyltransferase activity"/>
    <property type="evidence" value="ECO:0007669"/>
    <property type="project" value="InterPro"/>
</dbReference>